<gene>
    <name evidence="2" type="ORF">K9W45_06705</name>
</gene>
<feature type="transmembrane region" description="Helical" evidence="1">
    <location>
        <begin position="590"/>
        <end position="608"/>
    </location>
</feature>
<keyword evidence="1" id="KW-0472">Membrane</keyword>
<keyword evidence="1" id="KW-0812">Transmembrane</keyword>
<dbReference type="Proteomes" id="UP001201020">
    <property type="component" value="Chromosome"/>
</dbReference>
<evidence type="ECO:0000256" key="1">
    <source>
        <dbReference type="SAM" id="Phobius"/>
    </source>
</evidence>
<dbReference type="AlphaFoldDB" id="A0A9Y1BIB8"/>
<accession>A0A9Y1BIB8</accession>
<reference evidence="2" key="1">
    <citation type="journal article" date="2022" name="Nat. Microbiol.">
        <title>Unique mobile elements and scalable gene flow at the prokaryote-eukaryote boundary revealed by circularized Asgard archaea genomes.</title>
        <authorList>
            <person name="Wu F."/>
            <person name="Speth D.R."/>
            <person name="Philosof A."/>
            <person name="Cremiere A."/>
            <person name="Narayanan A."/>
            <person name="Barco R.A."/>
            <person name="Connon S.A."/>
            <person name="Amend J.P."/>
            <person name="Antoshechkin I.A."/>
            <person name="Orphan V.J."/>
        </authorList>
    </citation>
    <scope>NUCLEOTIDE SEQUENCE</scope>
    <source>
        <strain evidence="2">PM71</strain>
    </source>
</reference>
<evidence type="ECO:0000313" key="2">
    <source>
        <dbReference type="EMBL" id="UJG39555.1"/>
    </source>
</evidence>
<dbReference type="EMBL" id="CP084166">
    <property type="protein sequence ID" value="UJG39555.1"/>
    <property type="molecule type" value="Genomic_DNA"/>
</dbReference>
<protein>
    <submittedName>
        <fullName evidence="2">Uncharacterized protein</fullName>
    </submittedName>
</protein>
<keyword evidence="1" id="KW-1133">Transmembrane helix</keyword>
<sequence>MKQKLNNNQLNKKIKSEISFDVVFDKDWVINESITVVGKTILLKGNLIVNSTGNITIENSILIFNSSWIVNNGNLVEEALQIRILGGKTIFINTTISVLVPFVELSYNQIRNNYFTISAEKSSQLYFINSELKHLGIIDNINSGINVNQISELKLENCNINALWGILYANNTDRIVINNCKLNSSLRGDMRFGTNYTMVTLNGGIEHIITHNNFFRNEETKSIEYSEEKIDRLVILNSKNSIISENTFKQARSYDNSFGLNVRNCTSTIINNNKGPSMHMHLKDSRNITITQNHFGQLMVHNTCELLLKFNIAENLELANCSYINVNYNIFNATKERIYDIGSCVFLMGSNEYINISCNINAVPILESSFYTITAEIKNSFFYMNNQVGPIYINDYPDFYEKVFNFSIENKREIVIEYPKLSVNQYYSYNSQGNFYSADIQASLENILEDFNNDGIGDASFPVSSVPIIMDENPLMFPITFNNNFDQKAPTLNHKNYFPGGDNSIYDTIYASVTDNFMLATIVVAYDLGSSGSWTFKTMIKDEFTGEFIAKIPKLTQGINQYYFIVCDIFGNEAKSEIYTYKVPIITSQISWQILNSFLGVLLLIFYLKKTKLKRVQKC</sequence>
<name>A0A9Y1BIB8_9ARCH</name>
<proteinExistence type="predicted"/>
<organism evidence="2">
    <name type="scientific">Candidatus Heimdallarchaeum aukensis</name>
    <dbReference type="NCBI Taxonomy" id="2876573"/>
    <lineage>
        <taxon>Archaea</taxon>
        <taxon>Promethearchaeati</taxon>
        <taxon>Candidatus Heimdallarchaeota</taxon>
        <taxon>Candidatus Heimdallarchaeia (ex Rinke et al. 2021) (nom. nud.)</taxon>
        <taxon>Candidatus Heimdallarchaeales</taxon>
        <taxon>Candidatus Heimdallarchaeaceae</taxon>
        <taxon>Candidatus Heimdallarchaeum</taxon>
    </lineage>
</organism>